<evidence type="ECO:0000256" key="3">
    <source>
        <dbReference type="ARBA" id="ARBA00011700"/>
    </source>
</evidence>
<evidence type="ECO:0000256" key="14">
    <source>
        <dbReference type="ARBA" id="ARBA00030211"/>
    </source>
</evidence>
<dbReference type="Pfam" id="PF03626">
    <property type="entry name" value="COX4_pro"/>
    <property type="match status" value="1"/>
</dbReference>
<evidence type="ECO:0000313" key="18">
    <source>
        <dbReference type="EMBL" id="KAF1723836.1"/>
    </source>
</evidence>
<evidence type="ECO:0000256" key="8">
    <source>
        <dbReference type="ARBA" id="ARBA00022982"/>
    </source>
</evidence>
<gene>
    <name evidence="18" type="primary">cyoD</name>
    <name evidence="18" type="ORF">CSC78_14710</name>
</gene>
<keyword evidence="8" id="KW-0249">Electron transport</keyword>
<dbReference type="InterPro" id="IPR005171">
    <property type="entry name" value="Cyt_c_oxidase_su4_prok"/>
</dbReference>
<evidence type="ECO:0000313" key="19">
    <source>
        <dbReference type="Proteomes" id="UP000781710"/>
    </source>
</evidence>
<evidence type="ECO:0000256" key="6">
    <source>
        <dbReference type="ARBA" id="ARBA00022475"/>
    </source>
</evidence>
<evidence type="ECO:0000256" key="9">
    <source>
        <dbReference type="ARBA" id="ARBA00022989"/>
    </source>
</evidence>
<evidence type="ECO:0000256" key="10">
    <source>
        <dbReference type="ARBA" id="ARBA00023002"/>
    </source>
</evidence>
<feature type="transmembrane region" description="Helical" evidence="17">
    <location>
        <begin position="27"/>
        <end position="46"/>
    </location>
</feature>
<evidence type="ECO:0000256" key="7">
    <source>
        <dbReference type="ARBA" id="ARBA00022692"/>
    </source>
</evidence>
<evidence type="ECO:0000256" key="16">
    <source>
        <dbReference type="ARBA" id="ARBA00032185"/>
    </source>
</evidence>
<feature type="transmembrane region" description="Helical" evidence="17">
    <location>
        <begin position="88"/>
        <end position="109"/>
    </location>
</feature>
<evidence type="ECO:0000256" key="15">
    <source>
        <dbReference type="ARBA" id="ARBA00031887"/>
    </source>
</evidence>
<evidence type="ECO:0000256" key="5">
    <source>
        <dbReference type="ARBA" id="ARBA00022448"/>
    </source>
</evidence>
<dbReference type="EMBL" id="PDWW01000023">
    <property type="protein sequence ID" value="KAF1723836.1"/>
    <property type="molecule type" value="Genomic_DNA"/>
</dbReference>
<evidence type="ECO:0000256" key="4">
    <source>
        <dbReference type="ARBA" id="ARBA00014689"/>
    </source>
</evidence>
<protein>
    <recommendedName>
        <fullName evidence="4">Cytochrome bo(3) ubiquinol oxidase subunit 4</fullName>
    </recommendedName>
    <alternativeName>
        <fullName evidence="16">Cytochrome o ubiquinol oxidase subunit 4</fullName>
    </alternativeName>
    <alternativeName>
        <fullName evidence="13">Oxidase bo(3) subunit 4</fullName>
    </alternativeName>
    <alternativeName>
        <fullName evidence="14">Ubiquinol oxidase polypeptide IV</fullName>
    </alternativeName>
    <alternativeName>
        <fullName evidence="15">Ubiquinol oxidase subunit 4</fullName>
    </alternativeName>
</protein>
<evidence type="ECO:0000256" key="17">
    <source>
        <dbReference type="SAM" id="Phobius"/>
    </source>
</evidence>
<accession>A0ABQ6ZEI0</accession>
<dbReference type="InterPro" id="IPR014210">
    <property type="entry name" value="Cyt_o_ubiqinol_oxidase_su4"/>
</dbReference>
<feature type="transmembrane region" description="Helical" evidence="17">
    <location>
        <begin position="58"/>
        <end position="76"/>
    </location>
</feature>
<comment type="subunit">
    <text evidence="3">Heterooctamer of two A chains, two B chains, two C chains and two D chains.</text>
</comment>
<dbReference type="PANTHER" id="PTHR36835">
    <property type="entry name" value="CYTOCHROME BO(3) UBIQUINOL OXIDASE SUBUNIT 4"/>
    <property type="match status" value="1"/>
</dbReference>
<dbReference type="NCBIfam" id="TIGR02847">
    <property type="entry name" value="CyoD"/>
    <property type="match status" value="1"/>
</dbReference>
<keyword evidence="11 17" id="KW-0472">Membrane</keyword>
<proteinExistence type="inferred from homology"/>
<evidence type="ECO:0000256" key="11">
    <source>
        <dbReference type="ARBA" id="ARBA00023136"/>
    </source>
</evidence>
<reference evidence="18 19" key="1">
    <citation type="submission" date="2017-10" db="EMBL/GenBank/DDBJ databases">
        <title>Whole genome sequencing of members of genus Pseudoxanthomonas.</title>
        <authorList>
            <person name="Kumar S."/>
            <person name="Bansal K."/>
            <person name="Kaur A."/>
            <person name="Patil P."/>
            <person name="Sharma S."/>
            <person name="Patil P.B."/>
        </authorList>
    </citation>
    <scope>NUCLEOTIDE SEQUENCE [LARGE SCALE GENOMIC DNA]</scope>
    <source>
        <strain evidence="18 19">DSM 17109</strain>
    </source>
</reference>
<keyword evidence="5" id="KW-0813">Transport</keyword>
<comment type="similarity">
    <text evidence="2">Belongs to the cytochrome c oxidase bacterial subunit 4 family.</text>
</comment>
<dbReference type="Proteomes" id="UP000781710">
    <property type="component" value="Unassembled WGS sequence"/>
</dbReference>
<dbReference type="RefSeq" id="WP_162338620.1">
    <property type="nucleotide sequence ID" value="NZ_CP171632.1"/>
</dbReference>
<keyword evidence="19" id="KW-1185">Reference proteome</keyword>
<keyword evidence="10" id="KW-0560">Oxidoreductase</keyword>
<evidence type="ECO:0000256" key="1">
    <source>
        <dbReference type="ARBA" id="ARBA00004651"/>
    </source>
</evidence>
<evidence type="ECO:0000256" key="13">
    <source>
        <dbReference type="ARBA" id="ARBA00030071"/>
    </source>
</evidence>
<keyword evidence="6" id="KW-1003">Cell membrane</keyword>
<keyword evidence="7 17" id="KW-0812">Transmembrane</keyword>
<comment type="caution">
    <text evidence="18">The sequence shown here is derived from an EMBL/GenBank/DDBJ whole genome shotgun (WGS) entry which is preliminary data.</text>
</comment>
<evidence type="ECO:0000256" key="2">
    <source>
        <dbReference type="ARBA" id="ARBA00008079"/>
    </source>
</evidence>
<dbReference type="InterPro" id="IPR050968">
    <property type="entry name" value="Cytochrome_c_oxidase_bac_sub4"/>
</dbReference>
<comment type="subcellular location">
    <subcellularLocation>
        <location evidence="1">Cell membrane</location>
        <topology evidence="1">Multi-pass membrane protein</topology>
    </subcellularLocation>
</comment>
<organism evidence="18 19">
    <name type="scientific">Pseudoxanthomonas japonensis</name>
    <dbReference type="NCBI Taxonomy" id="69284"/>
    <lineage>
        <taxon>Bacteria</taxon>
        <taxon>Pseudomonadati</taxon>
        <taxon>Pseudomonadota</taxon>
        <taxon>Gammaproteobacteria</taxon>
        <taxon>Lysobacterales</taxon>
        <taxon>Lysobacteraceae</taxon>
        <taxon>Pseudoxanthomonas</taxon>
    </lineage>
</organism>
<sequence length="134" mass="14926">MSHPSSDSHHDDDFLEDGIPHANLKEYATGFVLSVILTAIPFWLVMAKVLPTPAITTLVILAFAMVQVVVHMVYFLHMNPKSEGGWNLFALIFTAVLLVIVLSGTLWVMHNMNTNMMPGTHDMHRMQEAAQSLP</sequence>
<keyword evidence="9 17" id="KW-1133">Transmembrane helix</keyword>
<comment type="function">
    <text evidence="12">Cytochrome bo(3) ubiquinol terminal oxidase is the component of the aerobic respiratory chain of E.coli that predominates when cells are grown at high aeration. Has proton pump activity across the membrane in addition to electron transfer, pumping 2 protons/electron.</text>
</comment>
<name>A0ABQ6ZEI0_9GAMM</name>
<dbReference type="PANTHER" id="PTHR36835:SF1">
    <property type="entry name" value="CYTOCHROME BO(3) UBIQUINOL OXIDASE SUBUNIT 4"/>
    <property type="match status" value="1"/>
</dbReference>
<evidence type="ECO:0000256" key="12">
    <source>
        <dbReference type="ARBA" id="ARBA00025694"/>
    </source>
</evidence>